<dbReference type="STRING" id="1499688.BN000_00188"/>
<dbReference type="RefSeq" id="WP_090629639.1">
    <property type="nucleotide sequence ID" value="NZ_CVRB01000001.1"/>
</dbReference>
<accession>A0A0U1NQJ8</accession>
<organism evidence="1 2">
    <name type="scientific">Neobacillus massiliamazoniensis</name>
    <dbReference type="NCBI Taxonomy" id="1499688"/>
    <lineage>
        <taxon>Bacteria</taxon>
        <taxon>Bacillati</taxon>
        <taxon>Bacillota</taxon>
        <taxon>Bacilli</taxon>
        <taxon>Bacillales</taxon>
        <taxon>Bacillaceae</taxon>
        <taxon>Neobacillus</taxon>
    </lineage>
</organism>
<evidence type="ECO:0000313" key="2">
    <source>
        <dbReference type="Proteomes" id="UP000199087"/>
    </source>
</evidence>
<dbReference type="EMBL" id="CVRB01000001">
    <property type="protein sequence ID" value="CRK80307.1"/>
    <property type="molecule type" value="Genomic_DNA"/>
</dbReference>
<sequence length="139" mass="15991">MARQMRLNNRMRVRVEGIDDIVRALQRADEELKKELHDLISECAEIVFREADARVPIKSSKSRNTLRIEIGEGKRGYYANVVVGNGTGKADPYYITFYELGTSRQPPRPFMRPSLDKSKSKIRTRLIEGLRAAIERQGR</sequence>
<dbReference type="OrthoDB" id="886754at2"/>
<protein>
    <recommendedName>
        <fullName evidence="3">HK97 gp10 family phage protein</fullName>
    </recommendedName>
</protein>
<dbReference type="NCBIfam" id="TIGR01725">
    <property type="entry name" value="phge_HK97_gp10"/>
    <property type="match status" value="1"/>
</dbReference>
<dbReference type="InterPro" id="IPR010064">
    <property type="entry name" value="HK97-gp10_tail"/>
</dbReference>
<name>A0A0U1NQJ8_9BACI</name>
<proteinExistence type="predicted"/>
<dbReference type="Proteomes" id="UP000199087">
    <property type="component" value="Unassembled WGS sequence"/>
</dbReference>
<keyword evidence="2" id="KW-1185">Reference proteome</keyword>
<dbReference type="AlphaFoldDB" id="A0A0U1NQJ8"/>
<reference evidence="2" key="1">
    <citation type="submission" date="2015-05" db="EMBL/GenBank/DDBJ databases">
        <authorList>
            <person name="Urmite Genomes"/>
        </authorList>
    </citation>
    <scope>NUCLEOTIDE SEQUENCE [LARGE SCALE GENOMIC DNA]</scope>
    <source>
        <strain evidence="2">LF1</strain>
    </source>
</reference>
<evidence type="ECO:0008006" key="3">
    <source>
        <dbReference type="Google" id="ProtNLM"/>
    </source>
</evidence>
<evidence type="ECO:0000313" key="1">
    <source>
        <dbReference type="EMBL" id="CRK80307.1"/>
    </source>
</evidence>
<gene>
    <name evidence="1" type="ORF">BN000_00188</name>
</gene>